<accession>A0A0C5W0Y5</accession>
<dbReference type="Proteomes" id="UP000032266">
    <property type="component" value="Chromosome"/>
</dbReference>
<evidence type="ECO:0000313" key="1">
    <source>
        <dbReference type="EMBL" id="AJQ96344.1"/>
    </source>
</evidence>
<gene>
    <name evidence="1" type="ORF">YC6258_04310</name>
</gene>
<dbReference type="STRING" id="1445510.YC6258_04310"/>
<reference evidence="1 2" key="1">
    <citation type="submission" date="2014-01" db="EMBL/GenBank/DDBJ databases">
        <title>Full genme sequencing of cellulolytic bacterium Gynuella sunshinyii YC6258T gen. nov., sp. nov.</title>
        <authorList>
            <person name="Khan H."/>
            <person name="Chung E.J."/>
            <person name="Chung Y.R."/>
        </authorList>
    </citation>
    <scope>NUCLEOTIDE SEQUENCE [LARGE SCALE GENOMIC DNA]</scope>
    <source>
        <strain evidence="1 2">YC6258</strain>
    </source>
</reference>
<evidence type="ECO:0000313" key="2">
    <source>
        <dbReference type="Proteomes" id="UP000032266"/>
    </source>
</evidence>
<dbReference type="AlphaFoldDB" id="A0A0C5W0Y5"/>
<protein>
    <submittedName>
        <fullName evidence="1">Uncharacterized protein</fullName>
    </submittedName>
</protein>
<dbReference type="KEGG" id="gsn:YC6258_04310"/>
<keyword evidence="2" id="KW-1185">Reference proteome</keyword>
<dbReference type="HOGENOM" id="CLU_3025936_0_0_6"/>
<proteinExistence type="predicted"/>
<sequence>MIQPCVKSQSFLAGFAQSGPKKNRRSAGFLKYYSRESESYDINAVKADSGAIKTA</sequence>
<name>A0A0C5W0Y5_9GAMM</name>
<dbReference type="EMBL" id="CP007142">
    <property type="protein sequence ID" value="AJQ96344.1"/>
    <property type="molecule type" value="Genomic_DNA"/>
</dbReference>
<organism evidence="1 2">
    <name type="scientific">Gynuella sunshinyii YC6258</name>
    <dbReference type="NCBI Taxonomy" id="1445510"/>
    <lineage>
        <taxon>Bacteria</taxon>
        <taxon>Pseudomonadati</taxon>
        <taxon>Pseudomonadota</taxon>
        <taxon>Gammaproteobacteria</taxon>
        <taxon>Oceanospirillales</taxon>
        <taxon>Saccharospirillaceae</taxon>
        <taxon>Gynuella</taxon>
    </lineage>
</organism>